<dbReference type="Gene3D" id="1.10.10.2250">
    <property type="match status" value="1"/>
</dbReference>
<name>A0A4P7PVQ3_9FLAO</name>
<proteinExistence type="predicted"/>
<gene>
    <name evidence="1" type="ORF">GS03_02388</name>
</gene>
<dbReference type="KEGG" id="fsn:GS03_02388"/>
<sequence>MADEHNSKVDFSFLAEESAQNHFGDLNIELLRGAHIQMDAFYLYQLLQDKEIELRFYYSSLYGLELKRDVSGNEVYYYLDFSDQGKGKLSKQERYRELSPLNIVMGILLLKTYYDKYFDHQKIIHLSDIEQQINDSEYSSLLKSMFFEEEREFYSEAEWLVVKKNIVRCLREFEILGWISRVPIQGQEILSFCIRESIHRFAKLYEKELVHFEEFVRAYKKQSGK</sequence>
<keyword evidence="2" id="KW-1185">Reference proteome</keyword>
<dbReference type="Pfam" id="PF21980">
    <property type="entry name" value="MksE"/>
    <property type="match status" value="1"/>
</dbReference>
<evidence type="ECO:0000313" key="1">
    <source>
        <dbReference type="EMBL" id="QBZ98876.1"/>
    </source>
</evidence>
<dbReference type="InterPro" id="IPR042038">
    <property type="entry name" value="MukE_N"/>
</dbReference>
<reference evidence="1 2" key="1">
    <citation type="submission" date="2019-04" db="EMBL/GenBank/DDBJ databases">
        <title>Flavobacterium sp. GS03.</title>
        <authorList>
            <person name="Kim H."/>
        </authorList>
    </citation>
    <scope>NUCLEOTIDE SEQUENCE [LARGE SCALE GENOMIC DNA]</scope>
    <source>
        <strain evidence="1 2">GS03</strain>
    </source>
</reference>
<dbReference type="OrthoDB" id="798241at2"/>
<organism evidence="1 2">
    <name type="scientific">Flavobacterium sangjuense</name>
    <dbReference type="NCBI Taxonomy" id="2518177"/>
    <lineage>
        <taxon>Bacteria</taxon>
        <taxon>Pseudomonadati</taxon>
        <taxon>Bacteroidota</taxon>
        <taxon>Flavobacteriia</taxon>
        <taxon>Flavobacteriales</taxon>
        <taxon>Flavobacteriaceae</taxon>
        <taxon>Flavobacterium</taxon>
    </lineage>
</organism>
<protein>
    <submittedName>
        <fullName evidence="1">Uncharacterized protein</fullName>
    </submittedName>
</protein>
<dbReference type="AlphaFoldDB" id="A0A4P7PVQ3"/>
<dbReference type="EMBL" id="CP038810">
    <property type="protein sequence ID" value="QBZ98876.1"/>
    <property type="molecule type" value="Genomic_DNA"/>
</dbReference>
<dbReference type="RefSeq" id="WP_136152758.1">
    <property type="nucleotide sequence ID" value="NZ_CP038810.1"/>
</dbReference>
<dbReference type="InterPro" id="IPR053841">
    <property type="entry name" value="MksE"/>
</dbReference>
<accession>A0A4P7PVQ3</accession>
<dbReference type="Proteomes" id="UP000296862">
    <property type="component" value="Chromosome"/>
</dbReference>
<evidence type="ECO:0000313" key="2">
    <source>
        <dbReference type="Proteomes" id="UP000296862"/>
    </source>
</evidence>